<proteinExistence type="predicted"/>
<name>A0A1T4TGD3_9ACTN</name>
<dbReference type="AlphaFoldDB" id="A0A1T4TGD3"/>
<dbReference type="STRING" id="1122192.SAMN02745673_04990"/>
<dbReference type="Proteomes" id="UP000190637">
    <property type="component" value="Unassembled WGS sequence"/>
</dbReference>
<evidence type="ECO:0000313" key="1">
    <source>
        <dbReference type="EMBL" id="SKA39526.1"/>
    </source>
</evidence>
<keyword evidence="2" id="KW-1185">Reference proteome</keyword>
<sequence length="87" mass="9876">MCMPEPRSPAPEPYVEFAVLAETLAPLGWEMSRIPAPLGGHIYTVRTPGGRYLTCWSLRHLRDAIDRCVTEQENPEIVRPYARRVIA</sequence>
<accession>A0A1T4TGD3</accession>
<gene>
    <name evidence="1" type="ORF">SAMN02745673_04990</name>
</gene>
<protein>
    <submittedName>
        <fullName evidence="1">Uncharacterized protein</fullName>
    </submittedName>
</protein>
<reference evidence="1 2" key="1">
    <citation type="submission" date="2017-02" db="EMBL/GenBank/DDBJ databases">
        <authorList>
            <person name="Peterson S.W."/>
        </authorList>
    </citation>
    <scope>NUCLEOTIDE SEQUENCE [LARGE SCALE GENOMIC DNA]</scope>
    <source>
        <strain evidence="1 2">DSM 45154</strain>
    </source>
</reference>
<organism evidence="1 2">
    <name type="scientific">Marinactinospora thermotolerans DSM 45154</name>
    <dbReference type="NCBI Taxonomy" id="1122192"/>
    <lineage>
        <taxon>Bacteria</taxon>
        <taxon>Bacillati</taxon>
        <taxon>Actinomycetota</taxon>
        <taxon>Actinomycetes</taxon>
        <taxon>Streptosporangiales</taxon>
        <taxon>Nocardiopsidaceae</taxon>
        <taxon>Marinactinospora</taxon>
    </lineage>
</organism>
<dbReference type="EMBL" id="FUWS01000024">
    <property type="protein sequence ID" value="SKA39526.1"/>
    <property type="molecule type" value="Genomic_DNA"/>
</dbReference>
<evidence type="ECO:0000313" key="2">
    <source>
        <dbReference type="Proteomes" id="UP000190637"/>
    </source>
</evidence>